<dbReference type="Proteomes" id="UP000037460">
    <property type="component" value="Unassembled WGS sequence"/>
</dbReference>
<dbReference type="SUPFAM" id="SSF52343">
    <property type="entry name" value="Ferredoxin reductase-like, C-terminal NADP-linked domain"/>
    <property type="match status" value="1"/>
</dbReference>
<keyword evidence="1" id="KW-0560">Oxidoreductase</keyword>
<proteinExistence type="inferred from homology"/>
<dbReference type="GO" id="GO:0000302">
    <property type="term" value="P:response to reactive oxygen species"/>
    <property type="evidence" value="ECO:0007669"/>
    <property type="project" value="TreeGrafter"/>
</dbReference>
<feature type="region of interest" description="Disordered" evidence="3">
    <location>
        <begin position="170"/>
        <end position="191"/>
    </location>
</feature>
<dbReference type="InterPro" id="IPR039261">
    <property type="entry name" value="FNR_nucleotide-bd"/>
</dbReference>
<feature type="domain" description="Plant heme peroxidase family profile" evidence="4">
    <location>
        <begin position="134"/>
        <end position="345"/>
    </location>
</feature>
<dbReference type="PROSITE" id="PS50873">
    <property type="entry name" value="PEROXIDASE_4"/>
    <property type="match status" value="1"/>
</dbReference>
<keyword evidence="6" id="KW-0575">Peroxidase</keyword>
<dbReference type="Gene3D" id="2.40.30.10">
    <property type="entry name" value="Translation factors"/>
    <property type="match status" value="1"/>
</dbReference>
<name>A0A0M0JC90_9EUKA</name>
<evidence type="ECO:0000256" key="1">
    <source>
        <dbReference type="ARBA" id="ARBA00023002"/>
    </source>
</evidence>
<dbReference type="SUPFAM" id="SSF63380">
    <property type="entry name" value="Riboflavin synthase domain-like"/>
    <property type="match status" value="1"/>
</dbReference>
<dbReference type="PeroxiBase" id="13471">
    <property type="entry name" value="CtoAPx-CcP01"/>
</dbReference>
<evidence type="ECO:0000256" key="2">
    <source>
        <dbReference type="RuleBase" id="RU004241"/>
    </source>
</evidence>
<evidence type="ECO:0000259" key="4">
    <source>
        <dbReference type="PROSITE" id="PS50873"/>
    </source>
</evidence>
<dbReference type="CDD" id="cd06183">
    <property type="entry name" value="cyt_b5_reduct_like"/>
    <property type="match status" value="1"/>
</dbReference>
<dbReference type="InterPro" id="IPR044831">
    <property type="entry name" value="Ccp1-like"/>
</dbReference>
<dbReference type="Gene3D" id="1.10.520.10">
    <property type="match status" value="1"/>
</dbReference>
<reference evidence="7" key="1">
    <citation type="journal article" date="2015" name="PLoS Genet.">
        <title>Genome Sequence and Transcriptome Analyses of Chrysochromulina tobin: Metabolic Tools for Enhanced Algal Fitness in the Prominent Order Prymnesiales (Haptophyceae).</title>
        <authorList>
            <person name="Hovde B.T."/>
            <person name="Deodato C.R."/>
            <person name="Hunsperger H.M."/>
            <person name="Ryken S.A."/>
            <person name="Yost W."/>
            <person name="Jha R.K."/>
            <person name="Patterson J."/>
            <person name="Monnat R.J. Jr."/>
            <person name="Barlow S.B."/>
            <person name="Starkenburg S.R."/>
            <person name="Cattolico R.A."/>
        </authorList>
    </citation>
    <scope>NUCLEOTIDE SEQUENCE</scope>
    <source>
        <strain evidence="7">CCMP291</strain>
    </source>
</reference>
<dbReference type="EMBL" id="JWZX01003115">
    <property type="protein sequence ID" value="KOO24199.1"/>
    <property type="molecule type" value="Genomic_DNA"/>
</dbReference>
<evidence type="ECO:0000259" key="5">
    <source>
        <dbReference type="PROSITE" id="PS51384"/>
    </source>
</evidence>
<accession>A0A0M0JC90</accession>
<dbReference type="Gene3D" id="3.40.50.80">
    <property type="entry name" value="Nucleotide-binding domain of ferredoxin-NADP reductase (FNR) module"/>
    <property type="match status" value="1"/>
</dbReference>
<dbReference type="OrthoDB" id="432685at2759"/>
<keyword evidence="7" id="KW-1185">Reference proteome</keyword>
<evidence type="ECO:0000313" key="7">
    <source>
        <dbReference type="Proteomes" id="UP000037460"/>
    </source>
</evidence>
<dbReference type="GO" id="GO:0034599">
    <property type="term" value="P:cellular response to oxidative stress"/>
    <property type="evidence" value="ECO:0007669"/>
    <property type="project" value="InterPro"/>
</dbReference>
<dbReference type="GO" id="GO:0004601">
    <property type="term" value="F:peroxidase activity"/>
    <property type="evidence" value="ECO:0007669"/>
    <property type="project" value="UniProtKB-KW"/>
</dbReference>
<organism evidence="6 7">
    <name type="scientific">Chrysochromulina tobinii</name>
    <dbReference type="NCBI Taxonomy" id="1460289"/>
    <lineage>
        <taxon>Eukaryota</taxon>
        <taxon>Haptista</taxon>
        <taxon>Haptophyta</taxon>
        <taxon>Prymnesiophyceae</taxon>
        <taxon>Prymnesiales</taxon>
        <taxon>Chrysochromulinaceae</taxon>
        <taxon>Chrysochromulina</taxon>
    </lineage>
</organism>
<dbReference type="GO" id="GO:0020037">
    <property type="term" value="F:heme binding"/>
    <property type="evidence" value="ECO:0007669"/>
    <property type="project" value="InterPro"/>
</dbReference>
<dbReference type="AlphaFoldDB" id="A0A0M0JC90"/>
<evidence type="ECO:0000313" key="6">
    <source>
        <dbReference type="EMBL" id="KOO24199.1"/>
    </source>
</evidence>
<dbReference type="Pfam" id="PF00970">
    <property type="entry name" value="FAD_binding_6"/>
    <property type="match status" value="1"/>
</dbReference>
<dbReference type="SUPFAM" id="SSF48113">
    <property type="entry name" value="Heme-dependent peroxidases"/>
    <property type="match status" value="1"/>
</dbReference>
<dbReference type="PROSITE" id="PS51384">
    <property type="entry name" value="FAD_FR"/>
    <property type="match status" value="1"/>
</dbReference>
<feature type="domain" description="FAD-binding FR-type" evidence="5">
    <location>
        <begin position="341"/>
        <end position="449"/>
    </location>
</feature>
<dbReference type="InterPro" id="IPR001433">
    <property type="entry name" value="OxRdtase_FAD/NAD-bd"/>
</dbReference>
<evidence type="ECO:0000256" key="3">
    <source>
        <dbReference type="SAM" id="MobiDB-lite"/>
    </source>
</evidence>
<comment type="similarity">
    <text evidence="2">Belongs to the peroxidase family.</text>
</comment>
<dbReference type="InterPro" id="IPR002016">
    <property type="entry name" value="Haem_peroxidase"/>
</dbReference>
<dbReference type="InterPro" id="IPR010255">
    <property type="entry name" value="Haem_peroxidase_sf"/>
</dbReference>
<dbReference type="PANTHER" id="PTHR31356">
    <property type="entry name" value="THYLAKOID LUMENAL 29 KDA PROTEIN, CHLOROPLASTIC-RELATED"/>
    <property type="match status" value="1"/>
</dbReference>
<dbReference type="Pfam" id="PF00141">
    <property type="entry name" value="peroxidase"/>
    <property type="match status" value="1"/>
</dbReference>
<dbReference type="PRINTS" id="PR00458">
    <property type="entry name" value="PEROXIDASE"/>
</dbReference>
<dbReference type="InterPro" id="IPR017927">
    <property type="entry name" value="FAD-bd_FR_type"/>
</dbReference>
<protein>
    <submittedName>
        <fullName evidence="6">Ascorbate peroxidase</fullName>
    </submittedName>
</protein>
<dbReference type="InterPro" id="IPR017938">
    <property type="entry name" value="Riboflavin_synthase-like_b-brl"/>
</dbReference>
<dbReference type="Gene3D" id="1.10.420.10">
    <property type="entry name" value="Peroxidase, domain 2"/>
    <property type="match status" value="1"/>
</dbReference>
<sequence length="605" mass="65927">MPSFDAVGEYLEINQLEAVLSDAVAICVEEERPQPLAAIADMLYERAAALAVAWDYGQLTADVRGLIEREKCGPVFVQLAFADAATYSAALGGGGPNAALRFADRGEGAFPCNAFLAKRAVPLLEPIKAQYPNISRADLWAHAANVAIEALGGPSILSRFGRRDAATSADSVPSAAGRLPDDLASGAEASPSEHMADHLRVIFHRKGFTDREIVALCGRHTLGEYEPPNGAPGGGPWTEHPNRFDNSYYVELLSKKYEPSACGSAGVLLRSSDGSTIMLPTDHALLRDPKLRVYAEKYASDSKSFFADFAAAWEKLLELGCTRLAPHPASLTYASSCVVPCEWLELPLRTRRDHTHDTAVYGFGLPEPTQTLRLPACACLLVRAPARGKEGRDAMRAYFPTSDPGLQGTFELMVRRGSEPPDEVAAWLHELPIGSKVAFRHPALCLKEQYPFEGKERFNMLAGGMGLAPMYQILWKMLFIPADERKAVLIYHSRTTADILLRRELDEWARALPHRLTVVHVVGDAPDAAPPEGWKTTDTYVAESGEVDKAKLSKYAFAPSKETLCFICGPPALYTALCGPREERALRQGTVLDQLGYTSSMIAKL</sequence>
<dbReference type="InterPro" id="IPR008333">
    <property type="entry name" value="Cbr1-like_FAD-bd_dom"/>
</dbReference>
<dbReference type="GO" id="GO:0042744">
    <property type="term" value="P:hydrogen peroxide catabolic process"/>
    <property type="evidence" value="ECO:0007669"/>
    <property type="project" value="TreeGrafter"/>
</dbReference>
<dbReference type="PANTHER" id="PTHR31356:SF66">
    <property type="entry name" value="CATALASE-PEROXIDASE"/>
    <property type="match status" value="1"/>
</dbReference>
<gene>
    <name evidence="6" type="ORF">Ctob_003020</name>
</gene>
<comment type="caution">
    <text evidence="6">The sequence shown here is derived from an EMBL/GenBank/DDBJ whole genome shotgun (WGS) entry which is preliminary data.</text>
</comment>
<dbReference type="Pfam" id="PF00175">
    <property type="entry name" value="NAD_binding_1"/>
    <property type="match status" value="1"/>
</dbReference>